<dbReference type="OrthoDB" id="1577640at2759"/>
<evidence type="ECO:0000313" key="3">
    <source>
        <dbReference type="Proteomes" id="UP000243515"/>
    </source>
</evidence>
<comment type="caution">
    <text evidence="2">The sequence shown here is derived from an EMBL/GenBank/DDBJ whole genome shotgun (WGS) entry which is preliminary data.</text>
</comment>
<proteinExistence type="predicted"/>
<reference evidence="2 3" key="1">
    <citation type="journal article" date="2015" name="Environ. Microbiol.">
        <title>Metagenome sequence of Elaphomyces granulatus from sporocarp tissue reveals Ascomycota ectomycorrhizal fingerprints of genome expansion and a Proteobacteria-rich microbiome.</title>
        <authorList>
            <person name="Quandt C.A."/>
            <person name="Kohler A."/>
            <person name="Hesse C.N."/>
            <person name="Sharpton T.J."/>
            <person name="Martin F."/>
            <person name="Spatafora J.W."/>
        </authorList>
    </citation>
    <scope>NUCLEOTIDE SEQUENCE [LARGE SCALE GENOMIC DNA]</scope>
    <source>
        <strain evidence="2 3">OSC145934</strain>
    </source>
</reference>
<dbReference type="EMBL" id="NPHW01002468">
    <property type="protein sequence ID" value="OXV11417.1"/>
    <property type="molecule type" value="Genomic_DNA"/>
</dbReference>
<feature type="compositionally biased region" description="Polar residues" evidence="1">
    <location>
        <begin position="1"/>
        <end position="18"/>
    </location>
</feature>
<evidence type="ECO:0000313" key="2">
    <source>
        <dbReference type="EMBL" id="OXV11417.1"/>
    </source>
</evidence>
<dbReference type="AlphaFoldDB" id="A0A232M5Q4"/>
<name>A0A232M5Q4_9EURO</name>
<dbReference type="Proteomes" id="UP000243515">
    <property type="component" value="Unassembled WGS sequence"/>
</dbReference>
<evidence type="ECO:0000256" key="1">
    <source>
        <dbReference type="SAM" id="MobiDB-lite"/>
    </source>
</evidence>
<sequence length="390" mass="43263">MKTTRSSAPSDESRSGSPGTILETITHKIDESLTPMRTAASQLFQAEFDMDWDLTNFLRRQEYDATWETAVELAITLTGSNGNAQALTCMDYMCQTWPLSGRVVVRLLQKALVSPALSCSGFLVGGTEVDIDLTSPRALIVARGSQAALTELCGQLSWLGAALRTSPRSSGIGFSTPSISVTRSSTALPSVTVRIGYTDTDYGLSPDEGSASCWRAMFRNPLIVNGFPILARPENELGLELPLGMMAETRFATHYGSTLVLKGPCTMLIPTYRTERSITWHFLFNEDGERIPYYSFRKRCSTWIGTDKAHIGLLEDRNMRHFVGWASHVTRHLGTEDMPYDKIDWSGAKSCTTGLAVEQKLTARKRRRHRCLAHVTNLVAKAFYLLKQTM</sequence>
<feature type="region of interest" description="Disordered" evidence="1">
    <location>
        <begin position="1"/>
        <end position="21"/>
    </location>
</feature>
<protein>
    <submittedName>
        <fullName evidence="2">Uncharacterized protein</fullName>
    </submittedName>
</protein>
<organism evidence="2 3">
    <name type="scientific">Elaphomyces granulatus</name>
    <dbReference type="NCBI Taxonomy" id="519963"/>
    <lineage>
        <taxon>Eukaryota</taxon>
        <taxon>Fungi</taxon>
        <taxon>Dikarya</taxon>
        <taxon>Ascomycota</taxon>
        <taxon>Pezizomycotina</taxon>
        <taxon>Eurotiomycetes</taxon>
        <taxon>Eurotiomycetidae</taxon>
        <taxon>Eurotiales</taxon>
        <taxon>Elaphomycetaceae</taxon>
        <taxon>Elaphomyces</taxon>
    </lineage>
</organism>
<accession>A0A232M5Q4</accession>
<keyword evidence="3" id="KW-1185">Reference proteome</keyword>
<gene>
    <name evidence="2" type="ORF">Egran_00822</name>
</gene>